<dbReference type="InterPro" id="IPR018392">
    <property type="entry name" value="LysM"/>
</dbReference>
<proteinExistence type="predicted"/>
<protein>
    <recommendedName>
        <fullName evidence="4">Peptidoglycan hydrolase</fullName>
    </recommendedName>
</protein>
<dbReference type="GO" id="GO:0042742">
    <property type="term" value="P:defense response to bacterium"/>
    <property type="evidence" value="ECO:0007669"/>
    <property type="project" value="UniProtKB-KW"/>
</dbReference>
<comment type="caution">
    <text evidence="6">The sequence shown here is derived from an EMBL/GenBank/DDBJ whole genome shotgun (WGS) entry which is preliminary data.</text>
</comment>
<feature type="domain" description="LysM" evidence="5">
    <location>
        <begin position="269"/>
        <end position="313"/>
    </location>
</feature>
<evidence type="ECO:0000259" key="5">
    <source>
        <dbReference type="PROSITE" id="PS51782"/>
    </source>
</evidence>
<dbReference type="STRING" id="1445607.JCM10512_1971"/>
<dbReference type="GO" id="GO:0004040">
    <property type="term" value="F:amidase activity"/>
    <property type="evidence" value="ECO:0007669"/>
    <property type="project" value="InterPro"/>
</dbReference>
<dbReference type="SUPFAM" id="SSF54106">
    <property type="entry name" value="LysM domain"/>
    <property type="match status" value="1"/>
</dbReference>
<dbReference type="SMART" id="SM00257">
    <property type="entry name" value="LysM"/>
    <property type="match status" value="2"/>
</dbReference>
<dbReference type="AlphaFoldDB" id="W4UT30"/>
<dbReference type="Proteomes" id="UP000019131">
    <property type="component" value="Unassembled WGS sequence"/>
</dbReference>
<evidence type="ECO:0000256" key="3">
    <source>
        <dbReference type="ARBA" id="ARBA00022801"/>
    </source>
</evidence>
<keyword evidence="1" id="KW-0929">Antimicrobial</keyword>
<evidence type="ECO:0000256" key="4">
    <source>
        <dbReference type="ARBA" id="ARBA00032108"/>
    </source>
</evidence>
<dbReference type="PANTHER" id="PTHR33308">
    <property type="entry name" value="PEPTIDOGLYCAN HYDROLASE FLGJ"/>
    <property type="match status" value="1"/>
</dbReference>
<keyword evidence="2" id="KW-0081">Bacteriolytic enzyme</keyword>
<dbReference type="EMBL" id="BAIV01000010">
    <property type="protein sequence ID" value="GAE83679.1"/>
    <property type="molecule type" value="Genomic_DNA"/>
</dbReference>
<keyword evidence="3" id="KW-0378">Hydrolase</keyword>
<evidence type="ECO:0000313" key="6">
    <source>
        <dbReference type="EMBL" id="GAE83679.1"/>
    </source>
</evidence>
<evidence type="ECO:0000256" key="2">
    <source>
        <dbReference type="ARBA" id="ARBA00022638"/>
    </source>
</evidence>
<sequence>MNFVPSKHTGILNMRKELHRFVLIGFALIFVLSVQAQRQNTRYVEYIEKYSELAVEQMKLSKIPASITLAQGLLESGAGASELARKSNNHFGIKCGGSWRGRTVRHDDDARDECFRAYAHPRASYEDHSEFLRRGARYAFLFQLDITDYKGWARGLKKAGYATDPSYANRLITIIEDYNLYKYDRKGVYTERKLKKNPWLLEPHPVYLANDIAYIVARDGDTFKELGKEFDISWKKLVRHNDLQQDYTLVDGDIIYLKGKKKKASKPYSVYVVRDGDSMHGISQKFGIRLKNLYKMNRKEGDYIPEIGDRLRLR</sequence>
<name>W4UT30_9BACE</name>
<gene>
    <name evidence="6" type="ORF">JCM10512_1971</name>
</gene>
<organism evidence="6 7">
    <name type="scientific">Bacteroides reticulotermitis JCM 10512</name>
    <dbReference type="NCBI Taxonomy" id="1445607"/>
    <lineage>
        <taxon>Bacteria</taxon>
        <taxon>Pseudomonadati</taxon>
        <taxon>Bacteroidota</taxon>
        <taxon>Bacteroidia</taxon>
        <taxon>Bacteroidales</taxon>
        <taxon>Bacteroidaceae</taxon>
        <taxon>Bacteroides</taxon>
    </lineage>
</organism>
<dbReference type="CDD" id="cd00118">
    <property type="entry name" value="LysM"/>
    <property type="match status" value="1"/>
</dbReference>
<dbReference type="PANTHER" id="PTHR33308:SF9">
    <property type="entry name" value="PEPTIDOGLYCAN HYDROLASE FLGJ"/>
    <property type="match status" value="1"/>
</dbReference>
<dbReference type="Gene3D" id="3.10.350.10">
    <property type="entry name" value="LysM domain"/>
    <property type="match status" value="1"/>
</dbReference>
<dbReference type="InterPro" id="IPR051056">
    <property type="entry name" value="Glycosyl_Hydrolase_73"/>
</dbReference>
<dbReference type="SMART" id="SM00047">
    <property type="entry name" value="LYZ2"/>
    <property type="match status" value="1"/>
</dbReference>
<keyword evidence="7" id="KW-1185">Reference proteome</keyword>
<accession>W4UT30</accession>
<dbReference type="InterPro" id="IPR036779">
    <property type="entry name" value="LysM_dom_sf"/>
</dbReference>
<dbReference type="InterPro" id="IPR002901">
    <property type="entry name" value="MGlyc_endo_b_GlcNAc-like_dom"/>
</dbReference>
<evidence type="ECO:0000256" key="1">
    <source>
        <dbReference type="ARBA" id="ARBA00022529"/>
    </source>
</evidence>
<dbReference type="Pfam" id="PF01832">
    <property type="entry name" value="Glucosaminidase"/>
    <property type="match status" value="1"/>
</dbReference>
<reference evidence="6 7" key="1">
    <citation type="journal article" date="2014" name="Genome Announc.">
        <title>Draft Genome Sequence of Bacteroides reticulotermitis Strain JCM 10512T, Isolated from the Gut of a Termite.</title>
        <authorList>
            <person name="Yuki M."/>
            <person name="Oshima K."/>
            <person name="Suda W."/>
            <person name="Sakamoto M."/>
            <person name="Iida T."/>
            <person name="Hattori M."/>
            <person name="Ohkuma M."/>
        </authorList>
    </citation>
    <scope>NUCLEOTIDE SEQUENCE [LARGE SCALE GENOMIC DNA]</scope>
    <source>
        <strain evidence="6 7">JCM 10512</strain>
    </source>
</reference>
<dbReference type="PROSITE" id="PS51782">
    <property type="entry name" value="LYSM"/>
    <property type="match status" value="1"/>
</dbReference>
<dbReference type="Pfam" id="PF01476">
    <property type="entry name" value="LysM"/>
    <property type="match status" value="2"/>
</dbReference>
<evidence type="ECO:0000313" key="7">
    <source>
        <dbReference type="Proteomes" id="UP000019131"/>
    </source>
</evidence>
<dbReference type="Gene3D" id="1.10.530.10">
    <property type="match status" value="1"/>
</dbReference>
<dbReference type="GO" id="GO:0031640">
    <property type="term" value="P:killing of cells of another organism"/>
    <property type="evidence" value="ECO:0007669"/>
    <property type="project" value="UniProtKB-KW"/>
</dbReference>